<evidence type="ECO:0000256" key="2">
    <source>
        <dbReference type="ARBA" id="ARBA00022643"/>
    </source>
</evidence>
<dbReference type="GO" id="GO:0016491">
    <property type="term" value="F:oxidoreductase activity"/>
    <property type="evidence" value="ECO:0007669"/>
    <property type="project" value="UniProtKB-KW"/>
</dbReference>
<dbReference type="EMBL" id="BARW01007587">
    <property type="protein sequence ID" value="GAI87989.1"/>
    <property type="molecule type" value="Genomic_DNA"/>
</dbReference>
<name>X1U6S4_9ZZZZ</name>
<keyword evidence="2" id="KW-0288">FMN</keyword>
<dbReference type="PANTHER" id="PTHR23026">
    <property type="entry name" value="NADPH NITROREDUCTASE"/>
    <property type="match status" value="1"/>
</dbReference>
<proteinExistence type="predicted"/>
<keyword evidence="4" id="KW-0472">Membrane</keyword>
<dbReference type="PANTHER" id="PTHR23026:SF90">
    <property type="entry name" value="IODOTYROSINE DEIODINASE 1"/>
    <property type="match status" value="1"/>
</dbReference>
<protein>
    <recommendedName>
        <fullName evidence="5">Nitroreductase domain-containing protein</fullName>
    </recommendedName>
</protein>
<organism evidence="6">
    <name type="scientific">marine sediment metagenome</name>
    <dbReference type="NCBI Taxonomy" id="412755"/>
    <lineage>
        <taxon>unclassified sequences</taxon>
        <taxon>metagenomes</taxon>
        <taxon>ecological metagenomes</taxon>
    </lineage>
</organism>
<dbReference type="Pfam" id="PF00881">
    <property type="entry name" value="Nitroreductase"/>
    <property type="match status" value="1"/>
</dbReference>
<dbReference type="InterPro" id="IPR000415">
    <property type="entry name" value="Nitroreductase-like"/>
</dbReference>
<accession>X1U6S4</accession>
<gene>
    <name evidence="6" type="ORF">S12H4_15753</name>
</gene>
<feature type="domain" description="Nitroreductase" evidence="5">
    <location>
        <begin position="9"/>
        <end position="89"/>
    </location>
</feature>
<dbReference type="AlphaFoldDB" id="X1U6S4"/>
<keyword evidence="3" id="KW-0560">Oxidoreductase</keyword>
<sequence length="97" mass="10640">MEVHPYSKMLKEAGLAILVCGDERLQLSKGYWVVDCGAATQNLLLAAHGIGLGAVWLGVHPREKRKSGIRKIFHLPDHVQPFSLISIGYPAEDKPVP</sequence>
<evidence type="ECO:0000256" key="3">
    <source>
        <dbReference type="ARBA" id="ARBA00023002"/>
    </source>
</evidence>
<evidence type="ECO:0000256" key="1">
    <source>
        <dbReference type="ARBA" id="ARBA00022630"/>
    </source>
</evidence>
<feature type="non-terminal residue" evidence="6">
    <location>
        <position position="97"/>
    </location>
</feature>
<dbReference type="InterPro" id="IPR029479">
    <property type="entry name" value="Nitroreductase"/>
</dbReference>
<reference evidence="6" key="1">
    <citation type="journal article" date="2014" name="Front. Microbiol.">
        <title>High frequency of phylogenetically diverse reductive dehalogenase-homologous genes in deep subseafloor sedimentary metagenomes.</title>
        <authorList>
            <person name="Kawai M."/>
            <person name="Futagami T."/>
            <person name="Toyoda A."/>
            <person name="Takaki Y."/>
            <person name="Nishi S."/>
            <person name="Hori S."/>
            <person name="Arai W."/>
            <person name="Tsubouchi T."/>
            <person name="Morono Y."/>
            <person name="Uchiyama I."/>
            <person name="Ito T."/>
            <person name="Fujiyama A."/>
            <person name="Inagaki F."/>
            <person name="Takami H."/>
        </authorList>
    </citation>
    <scope>NUCLEOTIDE SEQUENCE</scope>
    <source>
        <strain evidence="6">Expedition CK06-06</strain>
    </source>
</reference>
<keyword evidence="4" id="KW-1133">Transmembrane helix</keyword>
<dbReference type="Gene3D" id="3.40.109.10">
    <property type="entry name" value="NADH Oxidase"/>
    <property type="match status" value="1"/>
</dbReference>
<feature type="transmembrane region" description="Helical" evidence="4">
    <location>
        <begin position="39"/>
        <end position="59"/>
    </location>
</feature>
<evidence type="ECO:0000313" key="6">
    <source>
        <dbReference type="EMBL" id="GAI87989.1"/>
    </source>
</evidence>
<evidence type="ECO:0000259" key="5">
    <source>
        <dbReference type="Pfam" id="PF00881"/>
    </source>
</evidence>
<keyword evidence="1" id="KW-0285">Flavoprotein</keyword>
<comment type="caution">
    <text evidence="6">The sequence shown here is derived from an EMBL/GenBank/DDBJ whole genome shotgun (WGS) entry which is preliminary data.</text>
</comment>
<dbReference type="InterPro" id="IPR050627">
    <property type="entry name" value="Nitroreductase/BluB"/>
</dbReference>
<evidence type="ECO:0000256" key="4">
    <source>
        <dbReference type="SAM" id="Phobius"/>
    </source>
</evidence>
<dbReference type="SUPFAM" id="SSF55469">
    <property type="entry name" value="FMN-dependent nitroreductase-like"/>
    <property type="match status" value="1"/>
</dbReference>
<keyword evidence="4" id="KW-0812">Transmembrane</keyword>